<reference evidence="1" key="1">
    <citation type="submission" date="2020-04" db="EMBL/GenBank/DDBJ databases">
        <authorList>
            <person name="Alioto T."/>
            <person name="Alioto T."/>
            <person name="Gomez Garrido J."/>
        </authorList>
    </citation>
    <scope>NUCLEOTIDE SEQUENCE</scope>
    <source>
        <strain evidence="1">A484AB</strain>
    </source>
</reference>
<name>A0A6S7K2W1_PARCT</name>
<organism evidence="1 2">
    <name type="scientific">Paramuricea clavata</name>
    <name type="common">Red gorgonian</name>
    <name type="synonym">Violescent sea-whip</name>
    <dbReference type="NCBI Taxonomy" id="317549"/>
    <lineage>
        <taxon>Eukaryota</taxon>
        <taxon>Metazoa</taxon>
        <taxon>Cnidaria</taxon>
        <taxon>Anthozoa</taxon>
        <taxon>Octocorallia</taxon>
        <taxon>Malacalcyonacea</taxon>
        <taxon>Plexauridae</taxon>
        <taxon>Paramuricea</taxon>
    </lineage>
</organism>
<evidence type="ECO:0000313" key="2">
    <source>
        <dbReference type="Proteomes" id="UP001152795"/>
    </source>
</evidence>
<accession>A0A6S7K2W1</accession>
<dbReference type="Proteomes" id="UP001152795">
    <property type="component" value="Unassembled WGS sequence"/>
</dbReference>
<dbReference type="Gene3D" id="2.60.120.1000">
    <property type="match status" value="1"/>
</dbReference>
<feature type="non-terminal residue" evidence="1">
    <location>
        <position position="1"/>
    </location>
</feature>
<dbReference type="OrthoDB" id="5971291at2759"/>
<proteinExistence type="predicted"/>
<gene>
    <name evidence="1" type="ORF">PACLA_8A058042</name>
</gene>
<sequence length="158" mass="17502">LTLNTGNGIILVGHDSERRTLVDGYEASGSYKRNIKYGISMQDIVTIMNQSTNCEQFIKYECHASVILTDGWWVSRQGSKMNYWGGAAVNSRKCACGMTNTCADGKECNCNANDMTWREDSGYLTDKNTLPVTELRFGDTGSGSEKGYHTLGKLRCWG</sequence>
<dbReference type="EMBL" id="CACRXK020023416">
    <property type="protein sequence ID" value="CAB4037741.1"/>
    <property type="molecule type" value="Genomic_DNA"/>
</dbReference>
<evidence type="ECO:0000313" key="1">
    <source>
        <dbReference type="EMBL" id="CAB4037741.1"/>
    </source>
</evidence>
<comment type="caution">
    <text evidence="1">The sequence shown here is derived from an EMBL/GenBank/DDBJ whole genome shotgun (WGS) entry which is preliminary data.</text>
</comment>
<dbReference type="AlphaFoldDB" id="A0A6S7K2W1"/>
<keyword evidence="2" id="KW-1185">Reference proteome</keyword>
<protein>
    <submittedName>
        <fullName evidence="1">Uncharacterized protein</fullName>
    </submittedName>
</protein>